<dbReference type="Gene3D" id="2.60.40.1610">
    <property type="entry name" value="Domain of unknown function DUF1254"/>
    <property type="match status" value="1"/>
</dbReference>
<comment type="caution">
    <text evidence="4">The sequence shown here is derived from an EMBL/GenBank/DDBJ whole genome shotgun (WGS) entry which is preliminary data.</text>
</comment>
<dbReference type="PANTHER" id="PTHR36509:SF2">
    <property type="entry name" value="BLL3101 PROTEIN"/>
    <property type="match status" value="1"/>
</dbReference>
<dbReference type="PROSITE" id="PS51318">
    <property type="entry name" value="TAT"/>
    <property type="match status" value="1"/>
</dbReference>
<dbReference type="SUPFAM" id="SSF160935">
    <property type="entry name" value="VPA0735-like"/>
    <property type="match status" value="1"/>
</dbReference>
<accession>A0A853C8B8</accession>
<dbReference type="PANTHER" id="PTHR36509">
    <property type="entry name" value="BLL3101 PROTEIN"/>
    <property type="match status" value="1"/>
</dbReference>
<dbReference type="AlphaFoldDB" id="A0A853C8B8"/>
<evidence type="ECO:0000259" key="3">
    <source>
        <dbReference type="Pfam" id="PF06863"/>
    </source>
</evidence>
<proteinExistence type="predicted"/>
<feature type="domain" description="DUF1214" evidence="2">
    <location>
        <begin position="360"/>
        <end position="470"/>
    </location>
</feature>
<gene>
    <name evidence="4" type="ORF">HNR19_003161</name>
</gene>
<dbReference type="InterPro" id="IPR010679">
    <property type="entry name" value="DUF1254"/>
</dbReference>
<feature type="signal peptide" evidence="1">
    <location>
        <begin position="1"/>
        <end position="26"/>
    </location>
</feature>
<evidence type="ECO:0000259" key="2">
    <source>
        <dbReference type="Pfam" id="PF06742"/>
    </source>
</evidence>
<evidence type="ECO:0000313" key="5">
    <source>
        <dbReference type="Proteomes" id="UP000530424"/>
    </source>
</evidence>
<dbReference type="Gene3D" id="2.60.120.600">
    <property type="entry name" value="Domain of unknown function DUF1214, C-terminal domain"/>
    <property type="match status" value="1"/>
</dbReference>
<dbReference type="InterPro" id="IPR006311">
    <property type="entry name" value="TAT_signal"/>
</dbReference>
<keyword evidence="1" id="KW-0732">Signal</keyword>
<sequence>MRRTTPRRRWLAAALLALLAGLPAAAAGTATAADTDAATDQRDTAAYDRGYELGLEAYRYGLPLITTQKTFRHQTSIDVSNDRGFGPVNRFNPIRRFVTPEDRSVVAPNLDTLYSIAWLDLSRQPQVVHVPRVEDRYFVIPLMSPYTENFANLGSVRRTAPGDYAIVGPDDHDVRLPAGVRKVRSPYDRVWIIERIYADNDSLADQRRVNRIQDRTTVTPLKRYGDRDWTPPVPQDPDTTIHEAPLPTGMTFYDRLGRLLEQFPAPVADRPLLRQLAEIGVGPGKRPSADDSLDPDLVAGMKDAAAAGAATVLGDAQAIYGQVFNQFNGYLVTPTGTYGTDYRLRAVVTQVGLGALRSNESIYPLALLDRTGAPLTGAKRYVVHVPAGGLPPVTDDGFWSLTLYDNAGFIVPNAIDRFAINDRTDLHYNEDGSLDLYLQATRPTDPQQAQNWLPTPEGGFRLLWRLYATRTSAIPGVLDGTGWRAPAIVPAS</sequence>
<evidence type="ECO:0000313" key="4">
    <source>
        <dbReference type="EMBL" id="NYJ02463.1"/>
    </source>
</evidence>
<dbReference type="InterPro" id="IPR010621">
    <property type="entry name" value="DUF1214"/>
</dbReference>
<name>A0A853C8B8_9ACTN</name>
<reference evidence="4 5" key="1">
    <citation type="submission" date="2020-07" db="EMBL/GenBank/DDBJ databases">
        <title>Sequencing the genomes of 1000 actinobacteria strains.</title>
        <authorList>
            <person name="Klenk H.-P."/>
        </authorList>
    </citation>
    <scope>NUCLEOTIDE SEQUENCE [LARGE SCALE GENOMIC DNA]</scope>
    <source>
        <strain evidence="4 5">DSM 103833</strain>
    </source>
</reference>
<dbReference type="InterPro" id="IPR037049">
    <property type="entry name" value="DUF1214_C_sf"/>
</dbReference>
<dbReference type="Proteomes" id="UP000530424">
    <property type="component" value="Unassembled WGS sequence"/>
</dbReference>
<dbReference type="EMBL" id="JACCFP010000001">
    <property type="protein sequence ID" value="NYJ02463.1"/>
    <property type="molecule type" value="Genomic_DNA"/>
</dbReference>
<feature type="domain" description="DUF1254" evidence="3">
    <location>
        <begin position="88"/>
        <end position="220"/>
    </location>
</feature>
<organism evidence="4 5">
    <name type="scientific">Nocardioides thalensis</name>
    <dbReference type="NCBI Taxonomy" id="1914755"/>
    <lineage>
        <taxon>Bacteria</taxon>
        <taxon>Bacillati</taxon>
        <taxon>Actinomycetota</taxon>
        <taxon>Actinomycetes</taxon>
        <taxon>Propionibacteriales</taxon>
        <taxon>Nocardioidaceae</taxon>
        <taxon>Nocardioides</taxon>
    </lineage>
</organism>
<dbReference type="Pfam" id="PF06742">
    <property type="entry name" value="DUF1214"/>
    <property type="match status" value="1"/>
</dbReference>
<feature type="chain" id="PRO_5039015580" evidence="1">
    <location>
        <begin position="27"/>
        <end position="492"/>
    </location>
</feature>
<protein>
    <submittedName>
        <fullName evidence="4">DNA sulfur modification protein DndE</fullName>
    </submittedName>
</protein>
<dbReference type="InterPro" id="IPR037050">
    <property type="entry name" value="DUF1254_sf"/>
</dbReference>
<evidence type="ECO:0000256" key="1">
    <source>
        <dbReference type="SAM" id="SignalP"/>
    </source>
</evidence>
<dbReference type="Pfam" id="PF06863">
    <property type="entry name" value="DUF1254"/>
    <property type="match status" value="1"/>
</dbReference>
<dbReference type="RefSeq" id="WP_179668827.1">
    <property type="nucleotide sequence ID" value="NZ_JACCFP010000001.1"/>
</dbReference>
<keyword evidence="5" id="KW-1185">Reference proteome</keyword>